<comment type="similarity">
    <text evidence="7">Belongs to the ADAT1 family.</text>
</comment>
<accession>A0A0L0D2L6</accession>
<dbReference type="AlphaFoldDB" id="A0A0L0D2L6"/>
<gene>
    <name evidence="14" type="ORF">AMSG_02992</name>
</gene>
<dbReference type="PANTHER" id="PTHR46516">
    <property type="entry name" value="TRNA-SPECIFIC ADENOSINE DEAMINASE 1"/>
    <property type="match status" value="1"/>
</dbReference>
<organism evidence="14 15">
    <name type="scientific">Thecamonas trahens ATCC 50062</name>
    <dbReference type="NCBI Taxonomy" id="461836"/>
    <lineage>
        <taxon>Eukaryota</taxon>
        <taxon>Apusozoa</taxon>
        <taxon>Apusomonadida</taxon>
        <taxon>Apusomonadidae</taxon>
        <taxon>Thecamonas</taxon>
    </lineage>
</organism>
<evidence type="ECO:0000313" key="14">
    <source>
        <dbReference type="EMBL" id="KNC46557.1"/>
    </source>
</evidence>
<keyword evidence="4" id="KW-0862">Zinc</keyword>
<evidence type="ECO:0000256" key="3">
    <source>
        <dbReference type="ARBA" id="ARBA00022801"/>
    </source>
</evidence>
<dbReference type="eggNOG" id="KOG2777">
    <property type="taxonomic scope" value="Eukaryota"/>
</dbReference>
<proteinExistence type="inferred from homology"/>
<evidence type="ECO:0000313" key="15">
    <source>
        <dbReference type="Proteomes" id="UP000054408"/>
    </source>
</evidence>
<protein>
    <recommendedName>
        <fullName evidence="9">tRNA-specific adenosine deaminase 1</fullName>
        <ecNumber evidence="8">3.5.4.34</ecNumber>
    </recommendedName>
    <alternativeName>
        <fullName evidence="10">tRNA-specific adenosine-37 deaminase</fullName>
    </alternativeName>
</protein>
<evidence type="ECO:0000256" key="9">
    <source>
        <dbReference type="ARBA" id="ARBA00040502"/>
    </source>
</evidence>
<comment type="cofactor">
    <cofactor evidence="5">
        <name>1D-myo-inositol hexakisphosphate</name>
        <dbReference type="ChEBI" id="CHEBI:58130"/>
    </cofactor>
</comment>
<dbReference type="SMART" id="SM00552">
    <property type="entry name" value="ADEAMc"/>
    <property type="match status" value="1"/>
</dbReference>
<keyword evidence="1" id="KW-0819">tRNA processing</keyword>
<sequence length="395" mass="40121">MAVAGGAEVLAAAVCAAYDELPRKGKPSGHEWTVLAGWAVTPVPLSEVSDADEVTVLAMGTGTKCLPPGRMAADGGSLVDAHAEVAAKRALQAALIDALSGEGVVELVPIPGAAASDPGAPLVELGPQQYVHLYVSQTPCGDASIFVTDAASAVSYAPASKRKAFKGLDMQRTGARAVGGASGDAKEPGTGYHTPGLLRTKPGRGEPSQSMSCSDKIARWVALGMQGTLLGSLVAPIRLSSIVVGELFDRQALERALVTRVAALLPPGVAVPVVAAAPAATFAASRAALTTVGGYDADELTTTGASVVAWRRRERAATGSRWSSHAVLGARGRLLGTTKAKAKNLSSASPVSPALMLARFVAALESVFPERAAVLAAKAGVESVYEVPYKAEVGA</sequence>
<evidence type="ECO:0000256" key="8">
    <source>
        <dbReference type="ARBA" id="ARBA00038940"/>
    </source>
</evidence>
<evidence type="ECO:0000259" key="13">
    <source>
        <dbReference type="PROSITE" id="PS50141"/>
    </source>
</evidence>
<dbReference type="Proteomes" id="UP000054408">
    <property type="component" value="Unassembled WGS sequence"/>
</dbReference>
<dbReference type="GO" id="GO:0046872">
    <property type="term" value="F:metal ion binding"/>
    <property type="evidence" value="ECO:0007669"/>
    <property type="project" value="UniProtKB-KW"/>
</dbReference>
<evidence type="ECO:0000256" key="5">
    <source>
        <dbReference type="ARBA" id="ARBA00037026"/>
    </source>
</evidence>
<evidence type="ECO:0000256" key="10">
    <source>
        <dbReference type="ARBA" id="ARBA00041760"/>
    </source>
</evidence>
<dbReference type="InterPro" id="IPR002466">
    <property type="entry name" value="A_deamin"/>
</dbReference>
<dbReference type="OrthoDB" id="10268011at2759"/>
<evidence type="ECO:0000256" key="6">
    <source>
        <dbReference type="ARBA" id="ARBA00037784"/>
    </source>
</evidence>
<feature type="domain" description="A to I editase" evidence="13">
    <location>
        <begin position="58"/>
        <end position="360"/>
    </location>
</feature>
<dbReference type="STRING" id="461836.A0A0L0D2L6"/>
<comment type="catalytic activity">
    <reaction evidence="11">
        <text>adenosine(37) in tRNA(Ala) + H2O + H(+) = inosine(37) in tRNA(Ala) + NH4(+)</text>
        <dbReference type="Rhea" id="RHEA:50968"/>
        <dbReference type="Rhea" id="RHEA-COMP:12855"/>
        <dbReference type="Rhea" id="RHEA-COMP:12856"/>
        <dbReference type="ChEBI" id="CHEBI:15377"/>
        <dbReference type="ChEBI" id="CHEBI:15378"/>
        <dbReference type="ChEBI" id="CHEBI:28938"/>
        <dbReference type="ChEBI" id="CHEBI:74411"/>
        <dbReference type="ChEBI" id="CHEBI:82852"/>
        <dbReference type="EC" id="3.5.4.34"/>
    </reaction>
</comment>
<dbReference type="EC" id="3.5.4.34" evidence="8"/>
<dbReference type="RefSeq" id="XP_013760336.1">
    <property type="nucleotide sequence ID" value="XM_013904882.1"/>
</dbReference>
<dbReference type="GeneID" id="25562635"/>
<comment type="function">
    <text evidence="6">Specifically deaminates adenosine-37 to inosine in tRNA-Ala.</text>
</comment>
<evidence type="ECO:0000256" key="4">
    <source>
        <dbReference type="ARBA" id="ARBA00022833"/>
    </source>
</evidence>
<evidence type="ECO:0000256" key="7">
    <source>
        <dbReference type="ARBA" id="ARBA00038326"/>
    </source>
</evidence>
<evidence type="ECO:0000256" key="2">
    <source>
        <dbReference type="ARBA" id="ARBA00022723"/>
    </source>
</evidence>
<evidence type="ECO:0000256" key="11">
    <source>
        <dbReference type="ARBA" id="ARBA00047635"/>
    </source>
</evidence>
<keyword evidence="2" id="KW-0479">Metal-binding</keyword>
<dbReference type="GO" id="GO:0008033">
    <property type="term" value="P:tRNA processing"/>
    <property type="evidence" value="ECO:0007669"/>
    <property type="project" value="UniProtKB-KW"/>
</dbReference>
<keyword evidence="15" id="KW-1185">Reference proteome</keyword>
<keyword evidence="3" id="KW-0378">Hydrolase</keyword>
<dbReference type="PANTHER" id="PTHR46516:SF1">
    <property type="entry name" value="TRNA-SPECIFIC ADENOSINE DEAMINASE 1"/>
    <property type="match status" value="1"/>
</dbReference>
<name>A0A0L0D2L6_THETB</name>
<dbReference type="EMBL" id="GL349443">
    <property type="protein sequence ID" value="KNC46557.1"/>
    <property type="molecule type" value="Genomic_DNA"/>
</dbReference>
<dbReference type="PROSITE" id="PS50141">
    <property type="entry name" value="A_DEAMIN_EDITASE"/>
    <property type="match status" value="1"/>
</dbReference>
<dbReference type="GO" id="GO:0043829">
    <property type="term" value="F:tRNA-specific adenosine-37 deaminase activity"/>
    <property type="evidence" value="ECO:0007669"/>
    <property type="project" value="UniProtKB-EC"/>
</dbReference>
<dbReference type="GO" id="GO:0003723">
    <property type="term" value="F:RNA binding"/>
    <property type="evidence" value="ECO:0007669"/>
    <property type="project" value="InterPro"/>
</dbReference>
<feature type="region of interest" description="Disordered" evidence="12">
    <location>
        <begin position="177"/>
        <end position="210"/>
    </location>
</feature>
<reference evidence="14 15" key="1">
    <citation type="submission" date="2010-05" db="EMBL/GenBank/DDBJ databases">
        <title>The Genome Sequence of Thecamonas trahens ATCC 50062.</title>
        <authorList>
            <consortium name="The Broad Institute Genome Sequencing Platform"/>
            <person name="Russ C."/>
            <person name="Cuomo C."/>
            <person name="Shea T."/>
            <person name="Young S.K."/>
            <person name="Zeng Q."/>
            <person name="Koehrsen M."/>
            <person name="Haas B."/>
            <person name="Borodovsky M."/>
            <person name="Guigo R."/>
            <person name="Alvarado L."/>
            <person name="Berlin A."/>
            <person name="Bochicchio J."/>
            <person name="Borenstein D."/>
            <person name="Chapman S."/>
            <person name="Chen Z."/>
            <person name="Freedman E."/>
            <person name="Gellesch M."/>
            <person name="Goldberg J."/>
            <person name="Griggs A."/>
            <person name="Gujja S."/>
            <person name="Heilman E."/>
            <person name="Heiman D."/>
            <person name="Hepburn T."/>
            <person name="Howarth C."/>
            <person name="Jen D."/>
            <person name="Larson L."/>
            <person name="Mehta T."/>
            <person name="Park D."/>
            <person name="Pearson M."/>
            <person name="Roberts A."/>
            <person name="Saif S."/>
            <person name="Shenoy N."/>
            <person name="Sisk P."/>
            <person name="Stolte C."/>
            <person name="Sykes S."/>
            <person name="Thomson T."/>
            <person name="Walk T."/>
            <person name="White J."/>
            <person name="Yandava C."/>
            <person name="Burger G."/>
            <person name="Gray M.W."/>
            <person name="Holland P.W.H."/>
            <person name="King N."/>
            <person name="Lang F.B.F."/>
            <person name="Roger A.J."/>
            <person name="Ruiz-Trillo I."/>
            <person name="Lander E."/>
            <person name="Nusbaum C."/>
        </authorList>
    </citation>
    <scope>NUCLEOTIDE SEQUENCE [LARGE SCALE GENOMIC DNA]</scope>
    <source>
        <strain evidence="14 15">ATCC 50062</strain>
    </source>
</reference>
<evidence type="ECO:0000256" key="1">
    <source>
        <dbReference type="ARBA" id="ARBA00022694"/>
    </source>
</evidence>
<dbReference type="Pfam" id="PF02137">
    <property type="entry name" value="A_deamin"/>
    <property type="match status" value="1"/>
</dbReference>
<evidence type="ECO:0000256" key="12">
    <source>
        <dbReference type="SAM" id="MobiDB-lite"/>
    </source>
</evidence>
<dbReference type="OMA" id="NACIKRW"/>